<protein>
    <submittedName>
        <fullName evidence="4">DUF971 domain-containing protein</fullName>
    </submittedName>
</protein>
<evidence type="ECO:0000256" key="2">
    <source>
        <dbReference type="ARBA" id="ARBA00023004"/>
    </source>
</evidence>
<sequence length="129" mass="14783">MTDAQQAPRPRRVEMSDDGRAITLTYAEEPPVTLTAEFLRVFSPSAEVVGHAPGQEVLQTGKRNVRIRDIQPTGHYALRFVFDDGHDSGLYTWGYLRFLCEHRDEYWEGYLRRLEAEGKSRDPEESPAT</sequence>
<dbReference type="AlphaFoldDB" id="A0AB39USV2"/>
<accession>A0AB39USV2</accession>
<gene>
    <name evidence="4" type="ORF">AAIA72_08690</name>
</gene>
<dbReference type="Pfam" id="PF06155">
    <property type="entry name" value="GBBH-like_N"/>
    <property type="match status" value="1"/>
</dbReference>
<organism evidence="4">
    <name type="scientific">Thermohahella caldifontis</name>
    <dbReference type="NCBI Taxonomy" id="3142973"/>
    <lineage>
        <taxon>Bacteria</taxon>
        <taxon>Pseudomonadati</taxon>
        <taxon>Pseudomonadota</taxon>
        <taxon>Gammaproteobacteria</taxon>
        <taxon>Oceanospirillales</taxon>
        <taxon>Hahellaceae</taxon>
        <taxon>Thermohahella</taxon>
    </lineage>
</organism>
<evidence type="ECO:0000313" key="4">
    <source>
        <dbReference type="EMBL" id="XDT70891.1"/>
    </source>
</evidence>
<feature type="domain" description="Gamma-butyrobetaine hydroxylase-like N-terminal" evidence="3">
    <location>
        <begin position="14"/>
        <end position="97"/>
    </location>
</feature>
<dbReference type="PANTHER" id="PTHR35303:SF5">
    <property type="entry name" value="OS02G0197800 PROTEIN"/>
    <property type="match status" value="1"/>
</dbReference>
<dbReference type="RefSeq" id="WP_369599932.1">
    <property type="nucleotide sequence ID" value="NZ_CP154858.1"/>
</dbReference>
<dbReference type="InterPro" id="IPR010376">
    <property type="entry name" value="GBBH-like_N"/>
</dbReference>
<evidence type="ECO:0000256" key="1">
    <source>
        <dbReference type="ARBA" id="ARBA00022723"/>
    </source>
</evidence>
<keyword evidence="1" id="KW-0479">Metal-binding</keyword>
<dbReference type="InterPro" id="IPR038492">
    <property type="entry name" value="GBBH-like_N_sf"/>
</dbReference>
<dbReference type="GO" id="GO:0046872">
    <property type="term" value="F:metal ion binding"/>
    <property type="evidence" value="ECO:0007669"/>
    <property type="project" value="UniProtKB-KW"/>
</dbReference>
<dbReference type="PANTHER" id="PTHR35303">
    <property type="entry name" value="OS02G0197800 PROTEIN"/>
    <property type="match status" value="1"/>
</dbReference>
<name>A0AB39USV2_9GAMM</name>
<dbReference type="KEGG" id="tcd:AAIA72_08690"/>
<proteinExistence type="predicted"/>
<keyword evidence="2" id="KW-0408">Iron</keyword>
<dbReference type="Gene3D" id="3.30.2020.30">
    <property type="match status" value="1"/>
</dbReference>
<evidence type="ECO:0000259" key="3">
    <source>
        <dbReference type="Pfam" id="PF06155"/>
    </source>
</evidence>
<reference evidence="4" key="1">
    <citation type="submission" date="2024-05" db="EMBL/GenBank/DDBJ databases">
        <title>Genome sequencing of novel strain.</title>
        <authorList>
            <person name="Ganbat D."/>
            <person name="Ganbat S."/>
            <person name="Lee S.-J."/>
        </authorList>
    </citation>
    <scope>NUCLEOTIDE SEQUENCE</scope>
    <source>
        <strain evidence="4">SMD15-11</strain>
    </source>
</reference>
<dbReference type="EMBL" id="CP154858">
    <property type="protein sequence ID" value="XDT70891.1"/>
    <property type="molecule type" value="Genomic_DNA"/>
</dbReference>